<reference evidence="2 3" key="1">
    <citation type="journal article" date="2021" name="J. Biosci. Bioeng.">
        <title>Identification and characterization of a chc gene cluster responsible for the aromatization pathway of cyclohexanecarboxylate degradation in Sinomonas cyclohexanicum ATCC 51369.</title>
        <authorList>
            <person name="Yamamoto T."/>
            <person name="Hasegawa Y."/>
            <person name="Lau P.C.K."/>
            <person name="Iwaki H."/>
        </authorList>
    </citation>
    <scope>NUCLEOTIDE SEQUENCE [LARGE SCALE GENOMIC DNA]</scope>
    <source>
        <strain evidence="2 3">ATCC 51369</strain>
    </source>
</reference>
<dbReference type="EMBL" id="AP024525">
    <property type="protein sequence ID" value="BCT75952.1"/>
    <property type="molecule type" value="Genomic_DNA"/>
</dbReference>
<accession>A0ABN6FGD6</accession>
<organism evidence="2 3">
    <name type="scientific">Sinomonas cyclohexanicum</name>
    <name type="common">Corynebacterium cyclohexanicum</name>
    <dbReference type="NCBI Taxonomy" id="322009"/>
    <lineage>
        <taxon>Bacteria</taxon>
        <taxon>Bacillati</taxon>
        <taxon>Actinomycetota</taxon>
        <taxon>Actinomycetes</taxon>
        <taxon>Micrococcales</taxon>
        <taxon>Micrococcaceae</taxon>
        <taxon>Sinomonas</taxon>
    </lineage>
</organism>
<protein>
    <submittedName>
        <fullName evidence="2">Uncharacterized protein</fullName>
    </submittedName>
</protein>
<keyword evidence="1" id="KW-0472">Membrane</keyword>
<feature type="transmembrane region" description="Helical" evidence="1">
    <location>
        <begin position="63"/>
        <end position="82"/>
    </location>
</feature>
<proteinExistence type="predicted"/>
<feature type="transmembrane region" description="Helical" evidence="1">
    <location>
        <begin position="134"/>
        <end position="160"/>
    </location>
</feature>
<feature type="transmembrane region" description="Helical" evidence="1">
    <location>
        <begin position="94"/>
        <end position="114"/>
    </location>
</feature>
<evidence type="ECO:0000313" key="2">
    <source>
        <dbReference type="EMBL" id="BCT75952.1"/>
    </source>
</evidence>
<dbReference type="RefSeq" id="WP_229232621.1">
    <property type="nucleotide sequence ID" value="NZ_AP024525.1"/>
</dbReference>
<keyword evidence="3" id="KW-1185">Reference proteome</keyword>
<feature type="transmembrane region" description="Helical" evidence="1">
    <location>
        <begin position="21"/>
        <end position="43"/>
    </location>
</feature>
<dbReference type="Proteomes" id="UP001319861">
    <property type="component" value="Chromosome"/>
</dbReference>
<evidence type="ECO:0000313" key="3">
    <source>
        <dbReference type="Proteomes" id="UP001319861"/>
    </source>
</evidence>
<evidence type="ECO:0000256" key="1">
    <source>
        <dbReference type="SAM" id="Phobius"/>
    </source>
</evidence>
<sequence>MSATPPTPVPQEPARAERMSIVRWIVFPVLAGLVLGTVWAVAAPGGLLYGSGSDYQSWDERDLVFAGLGLLAGLTITVLLAATRRRAGLPNKGLAALAGSVLGTFAAWGTGVGLTRVLGTRGVSPSVPESAFGLGALSSLAVWPAVVALAVLALTTLWWAPPRDDQD</sequence>
<name>A0ABN6FGD6_SINCY</name>
<gene>
    <name evidence="2" type="ORF">SCMU_17940</name>
</gene>
<keyword evidence="1" id="KW-0812">Transmembrane</keyword>
<keyword evidence="1" id="KW-1133">Transmembrane helix</keyword>